<dbReference type="PANTHER" id="PTHR10996">
    <property type="entry name" value="2-HYDROXYACID DEHYDROGENASE-RELATED"/>
    <property type="match status" value="1"/>
</dbReference>
<organism evidence="6 7">
    <name type="scientific">Metabacillus malikii</name>
    <dbReference type="NCBI Taxonomy" id="1504265"/>
    <lineage>
        <taxon>Bacteria</taxon>
        <taxon>Bacillati</taxon>
        <taxon>Bacillota</taxon>
        <taxon>Bacilli</taxon>
        <taxon>Bacillales</taxon>
        <taxon>Bacillaceae</taxon>
        <taxon>Metabacillus</taxon>
    </lineage>
</organism>
<evidence type="ECO:0000259" key="4">
    <source>
        <dbReference type="Pfam" id="PF00389"/>
    </source>
</evidence>
<comment type="similarity">
    <text evidence="1 3">Belongs to the D-isomer specific 2-hydroxyacid dehydrogenase family.</text>
</comment>
<dbReference type="EC" id="1.1.1.215" evidence="6"/>
<evidence type="ECO:0000256" key="3">
    <source>
        <dbReference type="RuleBase" id="RU003719"/>
    </source>
</evidence>
<feature type="domain" description="D-isomer specific 2-hydroxyacid dehydrogenase NAD-binding" evidence="5">
    <location>
        <begin position="108"/>
        <end position="287"/>
    </location>
</feature>
<dbReference type="PROSITE" id="PS00065">
    <property type="entry name" value="D_2_HYDROXYACID_DH_1"/>
    <property type="match status" value="1"/>
</dbReference>
<dbReference type="InterPro" id="IPR036291">
    <property type="entry name" value="NAD(P)-bd_dom_sf"/>
</dbReference>
<dbReference type="EMBL" id="JAUSUD010000002">
    <property type="protein sequence ID" value="MDQ0229251.1"/>
    <property type="molecule type" value="Genomic_DNA"/>
</dbReference>
<dbReference type="SUPFAM" id="SSF52283">
    <property type="entry name" value="Formate/glycerate dehydrogenase catalytic domain-like"/>
    <property type="match status" value="1"/>
</dbReference>
<dbReference type="Proteomes" id="UP001234495">
    <property type="component" value="Unassembled WGS sequence"/>
</dbReference>
<proteinExistence type="inferred from homology"/>
<evidence type="ECO:0000313" key="7">
    <source>
        <dbReference type="Proteomes" id="UP001234495"/>
    </source>
</evidence>
<keyword evidence="7" id="KW-1185">Reference proteome</keyword>
<keyword evidence="2 3" id="KW-0560">Oxidoreductase</keyword>
<dbReference type="SUPFAM" id="SSF51735">
    <property type="entry name" value="NAD(P)-binding Rossmann-fold domains"/>
    <property type="match status" value="1"/>
</dbReference>
<dbReference type="Gene3D" id="3.40.50.720">
    <property type="entry name" value="NAD(P)-binding Rossmann-like Domain"/>
    <property type="match status" value="2"/>
</dbReference>
<name>A0ABT9ZBR5_9BACI</name>
<evidence type="ECO:0000256" key="1">
    <source>
        <dbReference type="ARBA" id="ARBA00005854"/>
    </source>
</evidence>
<dbReference type="InterPro" id="IPR006140">
    <property type="entry name" value="D-isomer_DH_NAD-bd"/>
</dbReference>
<dbReference type="PANTHER" id="PTHR10996:SF283">
    <property type="entry name" value="GLYOXYLATE_HYDROXYPYRUVATE REDUCTASE B"/>
    <property type="match status" value="1"/>
</dbReference>
<dbReference type="RefSeq" id="WP_307336658.1">
    <property type="nucleotide sequence ID" value="NZ_JAUSUD010000002.1"/>
</dbReference>
<evidence type="ECO:0000313" key="6">
    <source>
        <dbReference type="EMBL" id="MDQ0229251.1"/>
    </source>
</evidence>
<gene>
    <name evidence="6" type="ORF">J2S19_000502</name>
</gene>
<dbReference type="Pfam" id="PF00389">
    <property type="entry name" value="2-Hacid_dh"/>
    <property type="match status" value="1"/>
</dbReference>
<dbReference type="InterPro" id="IPR006139">
    <property type="entry name" value="D-isomer_2_OHA_DH_cat_dom"/>
</dbReference>
<accession>A0ABT9ZBR5</accession>
<reference evidence="6 7" key="1">
    <citation type="submission" date="2023-07" db="EMBL/GenBank/DDBJ databases">
        <title>Genomic Encyclopedia of Type Strains, Phase IV (KMG-IV): sequencing the most valuable type-strain genomes for metagenomic binning, comparative biology and taxonomic classification.</title>
        <authorList>
            <person name="Goeker M."/>
        </authorList>
    </citation>
    <scope>NUCLEOTIDE SEQUENCE [LARGE SCALE GENOMIC DNA]</scope>
    <source>
        <strain evidence="6 7">DSM 29005</strain>
    </source>
</reference>
<protein>
    <submittedName>
        <fullName evidence="6">Gluconate 2-dehydrogenase</fullName>
        <ecNumber evidence="6">1.1.1.215</ecNumber>
    </submittedName>
</protein>
<evidence type="ECO:0000256" key="2">
    <source>
        <dbReference type="ARBA" id="ARBA00023002"/>
    </source>
</evidence>
<dbReference type="InterPro" id="IPR050223">
    <property type="entry name" value="D-isomer_2-hydroxyacid_DH"/>
</dbReference>
<sequence length="320" mass="35815">MKKKVIVYRKVPEDVIEKLAEHVEVVYYKNLTEQNYDDFLKSLQTADGLLGASLKIDDDFLQKAPKLKVIANISVGYDNFDLEALKKRKIIATNTPGVLVDTTADTIFGLLLATARRMPELDQYVKSGKWQGTKDEDLFGVDVHHKVLGIIGMGSIGKAIAKRAHFGFDMKILYHNRSRNEAIETEFNAEYCQLDELLANSDYVCLMIPHSAETDKLIGSRELRLMKKSAIFINGSRGKNVDEKALIKALEEKWILAAGLDVFETEPVPLDNPLLQLTNVVTLPHIGSATKETRDKMARLAAENILKGMLGQTPPNVIKY</sequence>
<comment type="caution">
    <text evidence="6">The sequence shown here is derived from an EMBL/GenBank/DDBJ whole genome shotgun (WGS) entry which is preliminary data.</text>
</comment>
<dbReference type="CDD" id="cd05301">
    <property type="entry name" value="GDH"/>
    <property type="match status" value="1"/>
</dbReference>
<evidence type="ECO:0000259" key="5">
    <source>
        <dbReference type="Pfam" id="PF02826"/>
    </source>
</evidence>
<dbReference type="Pfam" id="PF02826">
    <property type="entry name" value="2-Hacid_dh_C"/>
    <property type="match status" value="1"/>
</dbReference>
<feature type="domain" description="D-isomer specific 2-hydroxyacid dehydrogenase catalytic" evidence="4">
    <location>
        <begin position="5"/>
        <end position="318"/>
    </location>
</feature>
<dbReference type="InterPro" id="IPR029752">
    <property type="entry name" value="D-isomer_DH_CS1"/>
</dbReference>
<dbReference type="GO" id="GO:0008873">
    <property type="term" value="F:gluconate 2-dehydrogenase activity"/>
    <property type="evidence" value="ECO:0007669"/>
    <property type="project" value="UniProtKB-EC"/>
</dbReference>